<evidence type="ECO:0000256" key="11">
    <source>
        <dbReference type="ARBA" id="ARBA00022990"/>
    </source>
</evidence>
<dbReference type="CDD" id="cd00167">
    <property type="entry name" value="SANT"/>
    <property type="match status" value="1"/>
</dbReference>
<comment type="similarity">
    <text evidence="3">Belongs to the CEF1 family.</text>
</comment>
<dbReference type="FunFam" id="3.40.630.30:FF:000002">
    <property type="entry name" value="Histone acetyltransferase"/>
    <property type="match status" value="1"/>
</dbReference>
<dbReference type="GO" id="GO:0106226">
    <property type="term" value="F:peptide 2-hydroxyisobutyryltransferase activity"/>
    <property type="evidence" value="ECO:0007669"/>
    <property type="project" value="RHEA"/>
</dbReference>
<dbReference type="Pfam" id="PF11717">
    <property type="entry name" value="Tudor-knot"/>
    <property type="match status" value="1"/>
</dbReference>
<dbReference type="FunFam" id="1.10.10.10:FF:000022">
    <property type="entry name" value="Histone acetyltransferase"/>
    <property type="match status" value="1"/>
</dbReference>
<evidence type="ECO:0000256" key="5">
    <source>
        <dbReference type="ARBA" id="ARBA00013184"/>
    </source>
</evidence>
<feature type="compositionally biased region" description="Basic and acidic residues" evidence="30">
    <location>
        <begin position="243"/>
        <end position="256"/>
    </location>
</feature>
<dbReference type="GO" id="GO:0140064">
    <property type="term" value="F:peptide crotonyltransferase activity"/>
    <property type="evidence" value="ECO:0007669"/>
    <property type="project" value="RHEA"/>
</dbReference>
<evidence type="ECO:0000256" key="21">
    <source>
        <dbReference type="ARBA" id="ARBA00047557"/>
    </source>
</evidence>
<evidence type="ECO:0000313" key="35">
    <source>
        <dbReference type="Proteomes" id="UP000243519"/>
    </source>
</evidence>
<dbReference type="Gene3D" id="2.30.30.140">
    <property type="match status" value="1"/>
</dbReference>
<evidence type="ECO:0000256" key="10">
    <source>
        <dbReference type="ARBA" id="ARBA00022737"/>
    </source>
</evidence>
<keyword evidence="8" id="KW-0808">Transferase</keyword>
<evidence type="ECO:0000256" key="18">
    <source>
        <dbReference type="ARBA" id="ARBA00031133"/>
    </source>
</evidence>
<dbReference type="InterPro" id="IPR009057">
    <property type="entry name" value="Homeodomain-like_sf"/>
</dbReference>
<evidence type="ECO:0000256" key="8">
    <source>
        <dbReference type="ARBA" id="ARBA00022679"/>
    </source>
</evidence>
<evidence type="ECO:0000256" key="17">
    <source>
        <dbReference type="ARBA" id="ARBA00031065"/>
    </source>
</evidence>
<evidence type="ECO:0000256" key="6">
    <source>
        <dbReference type="ARBA" id="ARBA00022255"/>
    </source>
</evidence>
<keyword evidence="35" id="KW-1185">Reference proteome</keyword>
<comment type="subcellular location">
    <subcellularLocation>
        <location evidence="1">Nucleus</location>
    </subcellularLocation>
</comment>
<evidence type="ECO:0000256" key="16">
    <source>
        <dbReference type="ARBA" id="ARBA00023242"/>
    </source>
</evidence>
<protein>
    <recommendedName>
        <fullName evidence="6">Histone acetyltransferase ESA1</fullName>
        <ecNumber evidence="5">2.3.1.48</ecNumber>
    </recommendedName>
    <alternativeName>
        <fullName evidence="25">Histone acetyltransferase esa1</fullName>
    </alternativeName>
    <alternativeName>
        <fullName evidence="17 26">protein 2-hydroxyisobutyryltransferase ESA1</fullName>
    </alternativeName>
    <alternativeName>
        <fullName evidence="19 27">protein acetyltransferase ESA1</fullName>
    </alternativeName>
    <alternativeName>
        <fullName evidence="18 28">protein crotonyltransferase ESA1</fullName>
    </alternativeName>
</protein>
<dbReference type="EC" id="2.3.1.48" evidence="5"/>
<feature type="region of interest" description="Disordered" evidence="30">
    <location>
        <begin position="243"/>
        <end position="307"/>
    </location>
</feature>
<comment type="similarity">
    <text evidence="2">Belongs to the MYST (SAS/MOZ) family.</text>
</comment>
<dbReference type="SMART" id="SM00298">
    <property type="entry name" value="CHROMO"/>
    <property type="match status" value="1"/>
</dbReference>
<evidence type="ECO:0000256" key="4">
    <source>
        <dbReference type="ARBA" id="ARBA00011353"/>
    </source>
</evidence>
<dbReference type="GO" id="GO:0000974">
    <property type="term" value="C:Prp19 complex"/>
    <property type="evidence" value="ECO:0007669"/>
    <property type="project" value="InterPro"/>
</dbReference>
<evidence type="ECO:0000256" key="22">
    <source>
        <dbReference type="ARBA" id="ARBA00047752"/>
    </source>
</evidence>
<evidence type="ECO:0000259" key="31">
    <source>
        <dbReference type="PROSITE" id="PS50090"/>
    </source>
</evidence>
<dbReference type="Pfam" id="PF13921">
    <property type="entry name" value="Myb_DNA-bind_6"/>
    <property type="match status" value="1"/>
</dbReference>
<evidence type="ECO:0000256" key="25">
    <source>
        <dbReference type="ARBA" id="ARBA00074445"/>
    </source>
</evidence>
<dbReference type="PROSITE" id="PS50090">
    <property type="entry name" value="MYB_LIKE"/>
    <property type="match status" value="2"/>
</dbReference>
<dbReference type="Proteomes" id="UP000243519">
    <property type="component" value="Unassembled WGS sequence"/>
</dbReference>
<feature type="compositionally biased region" description="Low complexity" evidence="30">
    <location>
        <begin position="281"/>
        <end position="293"/>
    </location>
</feature>
<dbReference type="InterPro" id="IPR017930">
    <property type="entry name" value="Myb_dom"/>
</dbReference>
<keyword evidence="11" id="KW-0007">Acetylation</keyword>
<dbReference type="InterPro" id="IPR001005">
    <property type="entry name" value="SANT/Myb"/>
</dbReference>
<evidence type="ECO:0000256" key="20">
    <source>
        <dbReference type="ARBA" id="ARBA00045805"/>
    </source>
</evidence>
<evidence type="ECO:0000256" key="27">
    <source>
        <dbReference type="ARBA" id="ARBA00076782"/>
    </source>
</evidence>
<evidence type="ECO:0000256" key="7">
    <source>
        <dbReference type="ARBA" id="ARBA00022664"/>
    </source>
</evidence>
<dbReference type="InterPro" id="IPR047242">
    <property type="entry name" value="CDC5L/Cef1"/>
</dbReference>
<organism evidence="34 35">
    <name type="scientific">Trichophyton violaceum</name>
    <dbReference type="NCBI Taxonomy" id="34388"/>
    <lineage>
        <taxon>Eukaryota</taxon>
        <taxon>Fungi</taxon>
        <taxon>Dikarya</taxon>
        <taxon>Ascomycota</taxon>
        <taxon>Pezizomycotina</taxon>
        <taxon>Eurotiomycetes</taxon>
        <taxon>Eurotiomycetidae</taxon>
        <taxon>Onygenales</taxon>
        <taxon>Arthrodermataceae</taxon>
        <taxon>Trichophyton</taxon>
    </lineage>
</organism>
<dbReference type="GO" id="GO:0000398">
    <property type="term" value="P:mRNA splicing, via spliceosome"/>
    <property type="evidence" value="ECO:0007669"/>
    <property type="project" value="InterPro"/>
</dbReference>
<comment type="catalytic activity">
    <reaction evidence="21">
        <text>2-hydroxyisobutanoyl-CoA + L-lysyl-[protein] = N(6)-(2-hydroxyisobutanoyl)-L-lysyl-[protein] + CoA + H(+)</text>
        <dbReference type="Rhea" id="RHEA:24180"/>
        <dbReference type="Rhea" id="RHEA-COMP:9752"/>
        <dbReference type="Rhea" id="RHEA-COMP:15921"/>
        <dbReference type="ChEBI" id="CHEBI:15378"/>
        <dbReference type="ChEBI" id="CHEBI:29969"/>
        <dbReference type="ChEBI" id="CHEBI:57287"/>
        <dbReference type="ChEBI" id="CHEBI:131780"/>
        <dbReference type="ChEBI" id="CHEBI:144968"/>
    </reaction>
    <physiologicalReaction direction="left-to-right" evidence="21">
        <dbReference type="Rhea" id="RHEA:24181"/>
    </physiologicalReaction>
</comment>
<keyword evidence="9" id="KW-0747">Spliceosome</keyword>
<evidence type="ECO:0000256" key="28">
    <source>
        <dbReference type="ARBA" id="ARBA00077673"/>
    </source>
</evidence>
<dbReference type="SUPFAM" id="SSF54160">
    <property type="entry name" value="Chromo domain-like"/>
    <property type="match status" value="1"/>
</dbReference>
<dbReference type="GO" id="GO:0004402">
    <property type="term" value="F:histone acetyltransferase activity"/>
    <property type="evidence" value="ECO:0007669"/>
    <property type="project" value="InterPro"/>
</dbReference>
<sequence length="1368" mass="154297">MPVVKGGVWTNIEDEIVKVAVSKYGLNQWARVSSLLARKTPKQCKARWSEWLDPAIRKIEWSKEEDEKLLHLAKLMPTQWRTIAPIVGRTATQCLERYQKLLDEAEARESDELGLGGPAGGEASAPSADDVRRLRPGELDPDPESKPARPDTIDLDEDEKEMLSEARARLANTQGKKAKRKARERQLEESRRLAVLQKRRELKNAGINIKVVTRKPGQMDYNADIPFEKAPAPGFYDTLDEQSRNERQRANFDPRKLQLASKRKGDQEEDDDRKRRKNEKNGSSSAFAAAAKAGQMQRIREAEQSSKRRALVLPSPQVGETELEEIVKMGMAGERASKMAGEDGNDGTRGLVGNYSNIVGNTPIRTPRALPEEDRIANEIRNIKALTETQSSLLGGENTPLLEGGSTGFEGIAPRQHQMITPNPMATPFRQGMGNAANATPMRGPGATPLRTPRDSLMINLETGDPYQLVGATPREVKMRENIARQNLRSQLSCLPKPKETEWELEEMPSERPVPQSFNEVSEEDASERDMRNRLAAEKAAELEFKRQTQVYQQGLPRPALVNIRRLMEDADKIECPARRLVALEMAKLIANDARKFPLPGIRVEGKIPKLDTLDDDLISKAREEVDAEAGKLGAQSQWNDSFRSSWYTLHVSTSTLPGLSLYSEEGGDNEDRFEQEKEEVTHAFDSVQASLLQAAEQGNKLEKKIALHFGGYQTRAKTLRNKIIQADEALSKANTALDSFRTLQIAEDAAIALRLESIRDEVTLITRREREAQELYRARKDELESLGGVNGGAIATQNFKGRTRFSLATSKSHLNNIHQNHYNQRVFYQIFSSYIAKYRLPLNMGVPEGSQEAVETPDPADRGFATLNTLSIGVKVFVDKDGEQRKAEILSIKQKKGGPTFYVHYVDFNKRLDEWIVASRIDLTKEVEWPQPEKPEKKKISGAAAAAAATKAQPKNLKRGQHASRDASSTPDLLSGKSQNISKAPRPSKAGGKENQEDESSTPFEISMLGSEGPSVSGTPRVRDGESEDVEMADIQSEVEAKAVLKEEQDKLAADTTREVEIEKLRTGGSMTQNLTEIHRVRNLSKIQMGKFEIEPWYFSPYPMSFSDADMIYIDEFCLSYFDNERAFRRHRSKCTLLHPPGNEIYRDDHVSFFEVDGRRQRTWCRNLCLLSKLFLDHKTLYYDVDPFLFYCMTTRDANGCHLVGYFSKEKESAEGYNVACILTLPQYQRRGFGRLLIAFSYELSKREGKLGSPEKPLSDLGLLSYRQYWRETLVELLVEPGRDAISESELATLSAMTEKDVHETLVVLGLLRYNKGNWVLVLTDSVMEQHKKRFEKEKVKGARNIDPTRLQWKPPVFNASSRTWNW</sequence>
<dbReference type="FunFam" id="3.30.60.60:FF:000001">
    <property type="entry name" value="Histone acetyltransferase"/>
    <property type="match status" value="1"/>
</dbReference>
<feature type="region of interest" description="Disordered" evidence="30">
    <location>
        <begin position="929"/>
        <end position="1029"/>
    </location>
</feature>
<dbReference type="Pfam" id="PF17772">
    <property type="entry name" value="zf-MYST"/>
    <property type="match status" value="1"/>
</dbReference>
<keyword evidence="10" id="KW-0677">Repeat</keyword>
<comment type="subunit">
    <text evidence="4">Component of the NuA4 histone acetyltransferase complex.</text>
</comment>
<feature type="domain" description="HTH myb-type" evidence="32">
    <location>
        <begin position="1"/>
        <end position="56"/>
    </location>
</feature>
<keyword evidence="13" id="KW-0238">DNA-binding</keyword>
<feature type="compositionally biased region" description="Basic and acidic residues" evidence="30">
    <location>
        <begin position="929"/>
        <end position="940"/>
    </location>
</feature>
<evidence type="ECO:0000256" key="30">
    <source>
        <dbReference type="SAM" id="MobiDB-lite"/>
    </source>
</evidence>
<evidence type="ECO:0000259" key="33">
    <source>
        <dbReference type="PROSITE" id="PS51726"/>
    </source>
</evidence>
<evidence type="ECO:0000256" key="15">
    <source>
        <dbReference type="ARBA" id="ARBA00023187"/>
    </source>
</evidence>
<dbReference type="PROSITE" id="PS51726">
    <property type="entry name" value="MYST_HAT"/>
    <property type="match status" value="1"/>
</dbReference>
<proteinExistence type="inferred from homology"/>
<dbReference type="SUPFAM" id="SSF46689">
    <property type="entry name" value="Homeodomain-like"/>
    <property type="match status" value="1"/>
</dbReference>
<dbReference type="PANTHER" id="PTHR45885">
    <property type="entry name" value="CELL DIVISION CYCLE 5-LIKE PROTEIN"/>
    <property type="match status" value="1"/>
</dbReference>
<dbReference type="Gene3D" id="3.40.630.30">
    <property type="match status" value="1"/>
</dbReference>
<evidence type="ECO:0000313" key="34">
    <source>
        <dbReference type="EMBL" id="OAL72782.1"/>
    </source>
</evidence>
<dbReference type="OrthoDB" id="1410009at2759"/>
<dbReference type="InterPro" id="IPR016197">
    <property type="entry name" value="Chromo-like_dom_sf"/>
</dbReference>
<dbReference type="Gene3D" id="1.10.10.60">
    <property type="entry name" value="Homeodomain-like"/>
    <property type="match status" value="2"/>
</dbReference>
<evidence type="ECO:0000259" key="32">
    <source>
        <dbReference type="PROSITE" id="PS51294"/>
    </source>
</evidence>
<keyword evidence="14" id="KW-0804">Transcription</keyword>
<dbReference type="InterPro" id="IPR047240">
    <property type="entry name" value="SANT_CDC5L_II"/>
</dbReference>
<dbReference type="InterPro" id="IPR025995">
    <property type="entry name" value="Tudor-knot"/>
</dbReference>
<comment type="caution">
    <text evidence="34">The sequence shown here is derived from an EMBL/GenBank/DDBJ whole genome shotgun (WGS) entry which is preliminary data.</text>
</comment>
<feature type="compositionally biased region" description="Basic and acidic residues" evidence="30">
    <location>
        <begin position="129"/>
        <end position="152"/>
    </location>
</feature>
<dbReference type="CDD" id="cd11659">
    <property type="entry name" value="SANT_CDC5_II"/>
    <property type="match status" value="1"/>
</dbReference>
<feature type="region of interest" description="Disordered" evidence="30">
    <location>
        <begin position="109"/>
        <end position="189"/>
    </location>
</feature>
<evidence type="ECO:0000256" key="29">
    <source>
        <dbReference type="PIRSR" id="PIRSR602717-51"/>
    </source>
</evidence>
<dbReference type="InterPro" id="IPR016181">
    <property type="entry name" value="Acyl_CoA_acyltransferase"/>
</dbReference>
<dbReference type="SUPFAM" id="SSF55729">
    <property type="entry name" value="Acyl-CoA N-acyltransferases (Nat)"/>
    <property type="match status" value="1"/>
</dbReference>
<comment type="function">
    <text evidence="20">Catalytic component of the NuA4 histone acetyltransferase (HAT) complex which is involved in epigenetic transcriptional activation of selected genes principally by acetylation of nucleosomal histones H4, H3, H2B, H2A and H2A variant H2A.Z. Acetylates histone H4 to form H4K5ac, H4K8ac, H4K12ac and H4K16ac, histone H3 to form H3K14ac, and histone H2A to form H2AK4ac and H2AK7ac. The NuA4 complex is involved in the DNA damage response and is required for chromosome segregation. The NuA4 complex plays a direct role in repair of DNA double-strand breaks (DSBs) through homologous recombination. Recruitment to promoters depends on H3K4me. Also acetylates non-histone proteins. In addition to protein acetyltransferase, can use different acyl-CoA substrates, such as 2-hydroxyisobutanoyl-CoA (2-hydroxyisobutyryl-CoA) or (2E)-butenoyl-CoA (crotonyl-CoA), and is able to mediate protein 2-hydroxyisobutyrylation and crotonylation, respectively.</text>
</comment>
<dbReference type="InterPro" id="IPR021786">
    <property type="entry name" value="Cdc5p/Cef1_C"/>
</dbReference>
<reference evidence="34 35" key="1">
    <citation type="submission" date="2016-05" db="EMBL/GenBank/DDBJ databases">
        <title>Genome sequencing of Trichophyton violaceum CMCC(F)T3l isolated from hair.</title>
        <authorList>
            <person name="Zhan P."/>
            <person name="Tao Y."/>
            <person name="Liu W."/>
        </authorList>
    </citation>
    <scope>NUCLEOTIDE SEQUENCE [LARGE SCALE GENOMIC DNA]</scope>
    <source>
        <strain evidence="35">CMCC(F)T3l</strain>
    </source>
</reference>
<dbReference type="PANTHER" id="PTHR45885:SF1">
    <property type="entry name" value="CELL DIVISION CYCLE 5-LIKE PROTEIN"/>
    <property type="match status" value="1"/>
</dbReference>
<feature type="active site" description="Proton donor/acceptor" evidence="29">
    <location>
        <position position="1256"/>
    </location>
</feature>
<evidence type="ECO:0000256" key="14">
    <source>
        <dbReference type="ARBA" id="ARBA00023163"/>
    </source>
</evidence>
<name>A0A178FJL4_TRIVO</name>
<dbReference type="Pfam" id="PF11831">
    <property type="entry name" value="Myb_Cef"/>
    <property type="match status" value="1"/>
</dbReference>
<dbReference type="InterPro" id="IPR036388">
    <property type="entry name" value="WH-like_DNA-bd_sf"/>
</dbReference>
<gene>
    <name evidence="34" type="ORF">A7D00_2555</name>
</gene>
<feature type="domain" description="Myb-like" evidence="31">
    <location>
        <begin position="53"/>
        <end position="102"/>
    </location>
</feature>
<dbReference type="InterPro" id="IPR000953">
    <property type="entry name" value="Chromo/chromo_shadow_dom"/>
</dbReference>
<dbReference type="InterPro" id="IPR002717">
    <property type="entry name" value="HAT_MYST-type"/>
</dbReference>
<dbReference type="GO" id="GO:0005681">
    <property type="term" value="C:spliceosomal complex"/>
    <property type="evidence" value="ECO:0007669"/>
    <property type="project" value="UniProtKB-KW"/>
</dbReference>
<evidence type="ECO:0000256" key="24">
    <source>
        <dbReference type="ARBA" id="ARBA00048940"/>
    </source>
</evidence>
<dbReference type="EMBL" id="LHPN01000003">
    <property type="protein sequence ID" value="OAL72782.1"/>
    <property type="molecule type" value="Genomic_DNA"/>
</dbReference>
<feature type="domain" description="MYST-type HAT" evidence="33">
    <location>
        <begin position="1080"/>
        <end position="1356"/>
    </location>
</feature>
<keyword evidence="7" id="KW-0507">mRNA processing</keyword>
<feature type="compositionally biased region" description="Polar residues" evidence="30">
    <location>
        <begin position="967"/>
        <end position="983"/>
    </location>
</feature>
<feature type="domain" description="Myb-like" evidence="31">
    <location>
        <begin position="1"/>
        <end position="52"/>
    </location>
</feature>
<dbReference type="Gene3D" id="1.10.10.10">
    <property type="entry name" value="Winged helix-like DNA-binding domain superfamily/Winged helix DNA-binding domain"/>
    <property type="match status" value="1"/>
</dbReference>
<accession>A0A178FJL4</accession>
<comment type="catalytic activity">
    <reaction evidence="22">
        <text>(2E)-butenoyl-CoA + L-lysyl-[protein] = N(6)-(2E)-butenoyl-L-lysyl-[protein] + CoA + H(+)</text>
        <dbReference type="Rhea" id="RHEA:53908"/>
        <dbReference type="Rhea" id="RHEA-COMP:9752"/>
        <dbReference type="Rhea" id="RHEA-COMP:13707"/>
        <dbReference type="ChEBI" id="CHEBI:15378"/>
        <dbReference type="ChEBI" id="CHEBI:29969"/>
        <dbReference type="ChEBI" id="CHEBI:57287"/>
        <dbReference type="ChEBI" id="CHEBI:57332"/>
        <dbReference type="ChEBI" id="CHEBI:137954"/>
    </reaction>
    <physiologicalReaction direction="left-to-right" evidence="22">
        <dbReference type="Rhea" id="RHEA:53909"/>
    </physiologicalReaction>
</comment>
<evidence type="ECO:0000256" key="13">
    <source>
        <dbReference type="ARBA" id="ARBA00023125"/>
    </source>
</evidence>
<keyword evidence="12" id="KW-0805">Transcription regulation</keyword>
<evidence type="ECO:0000256" key="12">
    <source>
        <dbReference type="ARBA" id="ARBA00023015"/>
    </source>
</evidence>
<keyword evidence="16" id="KW-0539">Nucleus</keyword>
<evidence type="ECO:0000256" key="23">
    <source>
        <dbReference type="ARBA" id="ARBA00047787"/>
    </source>
</evidence>
<evidence type="ECO:0000256" key="26">
    <source>
        <dbReference type="ARBA" id="ARBA00075313"/>
    </source>
</evidence>
<evidence type="ECO:0000256" key="9">
    <source>
        <dbReference type="ARBA" id="ARBA00022728"/>
    </source>
</evidence>
<keyword evidence="15" id="KW-0508">mRNA splicing</keyword>
<dbReference type="GO" id="GO:0006355">
    <property type="term" value="P:regulation of DNA-templated transcription"/>
    <property type="evidence" value="ECO:0007669"/>
    <property type="project" value="InterPro"/>
</dbReference>
<evidence type="ECO:0000256" key="3">
    <source>
        <dbReference type="ARBA" id="ARBA00010506"/>
    </source>
</evidence>
<evidence type="ECO:0000256" key="1">
    <source>
        <dbReference type="ARBA" id="ARBA00004123"/>
    </source>
</evidence>
<comment type="catalytic activity">
    <reaction evidence="23">
        <text>L-lysyl-[protein] + acetyl-CoA = N(6)-acetyl-L-lysyl-[protein] + CoA + H(+)</text>
        <dbReference type="Rhea" id="RHEA:45948"/>
        <dbReference type="Rhea" id="RHEA-COMP:9752"/>
        <dbReference type="Rhea" id="RHEA-COMP:10731"/>
        <dbReference type="ChEBI" id="CHEBI:15378"/>
        <dbReference type="ChEBI" id="CHEBI:29969"/>
        <dbReference type="ChEBI" id="CHEBI:57287"/>
        <dbReference type="ChEBI" id="CHEBI:57288"/>
        <dbReference type="ChEBI" id="CHEBI:61930"/>
    </reaction>
    <physiologicalReaction direction="left-to-right" evidence="23">
        <dbReference type="Rhea" id="RHEA:45949"/>
    </physiologicalReaction>
</comment>
<feature type="region of interest" description="Disordered" evidence="30">
    <location>
        <begin position="508"/>
        <end position="529"/>
    </location>
</feature>
<dbReference type="SMART" id="SM00717">
    <property type="entry name" value="SANT"/>
    <property type="match status" value="2"/>
</dbReference>
<dbReference type="CDD" id="cd04301">
    <property type="entry name" value="NAT_SF"/>
    <property type="match status" value="1"/>
</dbReference>
<dbReference type="Gene3D" id="3.30.60.60">
    <property type="entry name" value="N-acetyl transferase-like"/>
    <property type="match status" value="1"/>
</dbReference>
<dbReference type="Pfam" id="PF01853">
    <property type="entry name" value="MOZ_SAS"/>
    <property type="match status" value="1"/>
</dbReference>
<dbReference type="PROSITE" id="PS51294">
    <property type="entry name" value="HTH_MYB"/>
    <property type="match status" value="2"/>
</dbReference>
<evidence type="ECO:0000256" key="2">
    <source>
        <dbReference type="ARBA" id="ARBA00010107"/>
    </source>
</evidence>
<dbReference type="GO" id="GO:0003677">
    <property type="term" value="F:DNA binding"/>
    <property type="evidence" value="ECO:0007669"/>
    <property type="project" value="UniProtKB-KW"/>
</dbReference>
<dbReference type="InterPro" id="IPR040706">
    <property type="entry name" value="Zf-MYST"/>
</dbReference>
<evidence type="ECO:0000256" key="19">
    <source>
        <dbReference type="ARBA" id="ARBA00031553"/>
    </source>
</evidence>
<feature type="domain" description="HTH myb-type" evidence="32">
    <location>
        <begin position="57"/>
        <end position="106"/>
    </location>
</feature>
<comment type="catalytic activity">
    <reaction evidence="24">
        <text>L-lysyl-[histone] + acetyl-CoA = N(6)-acetyl-L-lysyl-[histone] + CoA + H(+)</text>
        <dbReference type="Rhea" id="RHEA:21992"/>
        <dbReference type="Rhea" id="RHEA-COMP:9845"/>
        <dbReference type="Rhea" id="RHEA-COMP:11338"/>
        <dbReference type="ChEBI" id="CHEBI:15378"/>
        <dbReference type="ChEBI" id="CHEBI:29969"/>
        <dbReference type="ChEBI" id="CHEBI:57287"/>
        <dbReference type="ChEBI" id="CHEBI:57288"/>
        <dbReference type="ChEBI" id="CHEBI:61930"/>
        <dbReference type="EC" id="2.3.1.48"/>
    </reaction>
    <physiologicalReaction direction="left-to-right" evidence="24">
        <dbReference type="Rhea" id="RHEA:21993"/>
    </physiologicalReaction>
</comment>